<dbReference type="InterPro" id="IPR004244">
    <property type="entry name" value="Transposase_22"/>
</dbReference>
<evidence type="ECO:0000256" key="1">
    <source>
        <dbReference type="SAM" id="Coils"/>
    </source>
</evidence>
<feature type="region of interest" description="Disordered" evidence="2">
    <location>
        <begin position="1"/>
        <end position="27"/>
    </location>
</feature>
<dbReference type="AlphaFoldDB" id="A0AAD1TCB9"/>
<proteinExistence type="predicted"/>
<dbReference type="EMBL" id="OW240923">
    <property type="protein sequence ID" value="CAH2324101.1"/>
    <property type="molecule type" value="Genomic_DNA"/>
</dbReference>
<sequence length="306" mass="34225">MDELDEFPGSGGLHHPSSGEDSELPSTKGDIKALLRNHRMMFTADVATLRVEIQTVEGRVKTMEGNSEDLTAQCIQLEAQNTELQRNQSHLTSRLDTLEDRHRSKNLKIRGIPETVTPSNLPQYSRRLIASLLTPHQANLAVIDGVYRIPRAARAPADTLRDVILQLQTRAAQLTFMTAVREKANHPFEKATLSFYRDLSRPTVLWRSRFKPLTTTLHQHSIPYRWAFPRSLVISHGGATTRLTDAAEMDSVLIALGLATYPAPTTQAARQQPPHVWDMTKILPFQPIGTSTAFRAQRVGRQPTGT</sequence>
<reference evidence="3" key="1">
    <citation type="submission" date="2022-03" db="EMBL/GenBank/DDBJ databases">
        <authorList>
            <person name="Alioto T."/>
            <person name="Alioto T."/>
            <person name="Gomez Garrido J."/>
        </authorList>
    </citation>
    <scope>NUCLEOTIDE SEQUENCE</scope>
</reference>
<gene>
    <name evidence="3" type="ORF">PECUL_23A038092</name>
</gene>
<protein>
    <submittedName>
        <fullName evidence="3">Uncharacterized protein</fullName>
    </submittedName>
</protein>
<evidence type="ECO:0000256" key="2">
    <source>
        <dbReference type="SAM" id="MobiDB-lite"/>
    </source>
</evidence>
<dbReference type="PANTHER" id="PTHR11505">
    <property type="entry name" value="L1 TRANSPOSABLE ELEMENT-RELATED"/>
    <property type="match status" value="1"/>
</dbReference>
<dbReference type="Proteomes" id="UP001295444">
    <property type="component" value="Chromosome 12"/>
</dbReference>
<name>A0AAD1TCB9_PELCU</name>
<keyword evidence="4" id="KW-1185">Reference proteome</keyword>
<keyword evidence="1" id="KW-0175">Coiled coil</keyword>
<dbReference type="Gene3D" id="3.30.70.1820">
    <property type="entry name" value="L1 transposable element, RRM domain"/>
    <property type="match status" value="1"/>
</dbReference>
<evidence type="ECO:0000313" key="3">
    <source>
        <dbReference type="EMBL" id="CAH2324101.1"/>
    </source>
</evidence>
<organism evidence="3 4">
    <name type="scientific">Pelobates cultripes</name>
    <name type="common">Western spadefoot toad</name>
    <dbReference type="NCBI Taxonomy" id="61616"/>
    <lineage>
        <taxon>Eukaryota</taxon>
        <taxon>Metazoa</taxon>
        <taxon>Chordata</taxon>
        <taxon>Craniata</taxon>
        <taxon>Vertebrata</taxon>
        <taxon>Euteleostomi</taxon>
        <taxon>Amphibia</taxon>
        <taxon>Batrachia</taxon>
        <taxon>Anura</taxon>
        <taxon>Pelobatoidea</taxon>
        <taxon>Pelobatidae</taxon>
        <taxon>Pelobates</taxon>
    </lineage>
</organism>
<accession>A0AAD1TCB9</accession>
<feature type="coiled-coil region" evidence="1">
    <location>
        <begin position="60"/>
        <end position="101"/>
    </location>
</feature>
<evidence type="ECO:0000313" key="4">
    <source>
        <dbReference type="Proteomes" id="UP001295444"/>
    </source>
</evidence>